<comment type="caution">
    <text evidence="1">The sequence shown here is derived from an EMBL/GenBank/DDBJ whole genome shotgun (WGS) entry which is preliminary data.</text>
</comment>
<organism evidence="1 2">
    <name type="scientific">Tanacetum coccineum</name>
    <dbReference type="NCBI Taxonomy" id="301880"/>
    <lineage>
        <taxon>Eukaryota</taxon>
        <taxon>Viridiplantae</taxon>
        <taxon>Streptophyta</taxon>
        <taxon>Embryophyta</taxon>
        <taxon>Tracheophyta</taxon>
        <taxon>Spermatophyta</taxon>
        <taxon>Magnoliopsida</taxon>
        <taxon>eudicotyledons</taxon>
        <taxon>Gunneridae</taxon>
        <taxon>Pentapetalae</taxon>
        <taxon>asterids</taxon>
        <taxon>campanulids</taxon>
        <taxon>Asterales</taxon>
        <taxon>Asteraceae</taxon>
        <taxon>Asteroideae</taxon>
        <taxon>Anthemideae</taxon>
        <taxon>Anthemidinae</taxon>
        <taxon>Tanacetum</taxon>
    </lineage>
</organism>
<name>A0ABQ5DWH3_9ASTR</name>
<proteinExistence type="predicted"/>
<evidence type="ECO:0000313" key="1">
    <source>
        <dbReference type="EMBL" id="GJT43298.1"/>
    </source>
</evidence>
<protein>
    <recommendedName>
        <fullName evidence="3">Integrase, catalytic region, zinc finger, CCHC-type, peptidase aspartic, catalytic</fullName>
    </recommendedName>
</protein>
<accession>A0ABQ5DWH3</accession>
<evidence type="ECO:0008006" key="3">
    <source>
        <dbReference type="Google" id="ProtNLM"/>
    </source>
</evidence>
<dbReference type="Proteomes" id="UP001151760">
    <property type="component" value="Unassembled WGS sequence"/>
</dbReference>
<reference evidence="1" key="1">
    <citation type="journal article" date="2022" name="Int. J. Mol. Sci.">
        <title>Draft Genome of Tanacetum Coccineum: Genomic Comparison of Closely Related Tanacetum-Family Plants.</title>
        <authorList>
            <person name="Yamashiro T."/>
            <person name="Shiraishi A."/>
            <person name="Nakayama K."/>
            <person name="Satake H."/>
        </authorList>
    </citation>
    <scope>NUCLEOTIDE SEQUENCE</scope>
</reference>
<dbReference type="EMBL" id="BQNB010015716">
    <property type="protein sequence ID" value="GJT43298.1"/>
    <property type="molecule type" value="Genomic_DNA"/>
</dbReference>
<gene>
    <name evidence="1" type="ORF">Tco_0952013</name>
</gene>
<sequence length="196" mass="22168">MNFVSKFLGTVRFGNDQIARIMGYGDYQLGNIVISKVYYIEGLGQNLFPIVQFCDADLKLHLENTCIIPQFKANANNWIFVIKLLYKESVQNLQQKDQIISETIHVTFDELTAMASKQFNLGPGLHYMTPATSSTGLGSNHVSQQPCLPPIRDDWDRMFNNVRENFNPPINSFSSFKKLLLPRAKVLAFLAVSTSN</sequence>
<keyword evidence="2" id="KW-1185">Reference proteome</keyword>
<evidence type="ECO:0000313" key="2">
    <source>
        <dbReference type="Proteomes" id="UP001151760"/>
    </source>
</evidence>
<reference evidence="1" key="2">
    <citation type="submission" date="2022-01" db="EMBL/GenBank/DDBJ databases">
        <authorList>
            <person name="Yamashiro T."/>
            <person name="Shiraishi A."/>
            <person name="Satake H."/>
            <person name="Nakayama K."/>
        </authorList>
    </citation>
    <scope>NUCLEOTIDE SEQUENCE</scope>
</reference>